<reference evidence="1 2" key="1">
    <citation type="submission" date="2020-04" db="EMBL/GenBank/DDBJ databases">
        <title>Perkinsus olseni comparative genomics.</title>
        <authorList>
            <person name="Bogema D.R."/>
        </authorList>
    </citation>
    <scope>NUCLEOTIDE SEQUENCE [LARGE SCALE GENOMIC DNA]</scope>
    <source>
        <strain evidence="1 2">ATCC PRA-207</strain>
    </source>
</reference>
<organism evidence="1 2">
    <name type="scientific">Perkinsus olseni</name>
    <name type="common">Perkinsus atlanticus</name>
    <dbReference type="NCBI Taxonomy" id="32597"/>
    <lineage>
        <taxon>Eukaryota</taxon>
        <taxon>Sar</taxon>
        <taxon>Alveolata</taxon>
        <taxon>Perkinsozoa</taxon>
        <taxon>Perkinsea</taxon>
        <taxon>Perkinsida</taxon>
        <taxon>Perkinsidae</taxon>
        <taxon>Perkinsus</taxon>
    </lineage>
</organism>
<accession>A0A7J6SW33</accession>
<dbReference type="AlphaFoldDB" id="A0A7J6SW33"/>
<dbReference type="Proteomes" id="UP000553632">
    <property type="component" value="Unassembled WGS sequence"/>
</dbReference>
<name>A0A7J6SW33_PEROL</name>
<feature type="non-terminal residue" evidence="1">
    <location>
        <position position="1"/>
    </location>
</feature>
<evidence type="ECO:0000313" key="2">
    <source>
        <dbReference type="Proteomes" id="UP000553632"/>
    </source>
</evidence>
<gene>
    <name evidence="1" type="ORF">FOZ63_024691</name>
</gene>
<dbReference type="EMBL" id="JABANO010015749">
    <property type="protein sequence ID" value="KAF4736356.1"/>
    <property type="molecule type" value="Genomic_DNA"/>
</dbReference>
<keyword evidence="2" id="KW-1185">Reference proteome</keyword>
<comment type="caution">
    <text evidence="1">The sequence shown here is derived from an EMBL/GenBank/DDBJ whole genome shotgun (WGS) entry which is preliminary data.</text>
</comment>
<evidence type="ECO:0000313" key="1">
    <source>
        <dbReference type="EMBL" id="KAF4736356.1"/>
    </source>
</evidence>
<proteinExistence type="predicted"/>
<protein>
    <submittedName>
        <fullName evidence="1">Uncharacterized protein</fullName>
    </submittedName>
</protein>
<sequence>MEKIRSIMQIFKKYVYRRSDGADEITREQGLLALKDLGLLGLSSAEVDSVFAKAGKNRGGNNNTLSIKMFIPFAGIHIVLNKMHWPSDDDLPDDLHEIQD</sequence>